<dbReference type="InterPro" id="IPR051151">
    <property type="entry name" value="Group_II_Decarboxylase"/>
</dbReference>
<evidence type="ECO:0000313" key="10">
    <source>
        <dbReference type="Proteomes" id="UP000318138"/>
    </source>
</evidence>
<keyword evidence="10" id="KW-1185">Reference proteome</keyword>
<accession>A0A859FB72</accession>
<evidence type="ECO:0000256" key="4">
    <source>
        <dbReference type="ARBA" id="ARBA00022898"/>
    </source>
</evidence>
<feature type="compositionally biased region" description="Basic and acidic residues" evidence="8">
    <location>
        <begin position="536"/>
        <end position="548"/>
    </location>
</feature>
<evidence type="ECO:0000256" key="2">
    <source>
        <dbReference type="ARBA" id="ARBA00009533"/>
    </source>
</evidence>
<dbReference type="SUPFAM" id="SSF53383">
    <property type="entry name" value="PLP-dependent transferases"/>
    <property type="match status" value="1"/>
</dbReference>
<dbReference type="Pfam" id="PF00282">
    <property type="entry name" value="Pyridoxal_deC"/>
    <property type="match status" value="1"/>
</dbReference>
<reference evidence="10" key="1">
    <citation type="submission" date="2019-07" db="EMBL/GenBank/DDBJ databases">
        <title>Bacillus alkalisoli sp. nov. isolated from saline soil.</title>
        <authorList>
            <person name="Sun J.-Q."/>
            <person name="Xu L."/>
        </authorList>
    </citation>
    <scope>NUCLEOTIDE SEQUENCE [LARGE SCALE GENOMIC DNA]</scope>
    <source>
        <strain evidence="10">M4U3P1</strain>
    </source>
</reference>
<evidence type="ECO:0000256" key="8">
    <source>
        <dbReference type="SAM" id="MobiDB-lite"/>
    </source>
</evidence>
<organism evidence="9 10">
    <name type="scientific">Paenalkalicoccus suaedae</name>
    <dbReference type="NCBI Taxonomy" id="2592382"/>
    <lineage>
        <taxon>Bacteria</taxon>
        <taxon>Bacillati</taxon>
        <taxon>Bacillota</taxon>
        <taxon>Bacilli</taxon>
        <taxon>Bacillales</taxon>
        <taxon>Bacillaceae</taxon>
        <taxon>Paenalkalicoccus</taxon>
    </lineage>
</organism>
<dbReference type="GO" id="GO:0030170">
    <property type="term" value="F:pyridoxal phosphate binding"/>
    <property type="evidence" value="ECO:0007669"/>
    <property type="project" value="InterPro"/>
</dbReference>
<feature type="region of interest" description="Disordered" evidence="8">
    <location>
        <begin position="1"/>
        <end position="20"/>
    </location>
</feature>
<dbReference type="InterPro" id="IPR015421">
    <property type="entry name" value="PyrdxlP-dep_Trfase_major"/>
</dbReference>
<dbReference type="PANTHER" id="PTHR46101:SF18">
    <property type="entry name" value="HISTIDINE DECARBOXYLASE"/>
    <property type="match status" value="1"/>
</dbReference>
<dbReference type="RefSeq" id="WP_176008086.1">
    <property type="nucleotide sequence ID" value="NZ_CP041372.2"/>
</dbReference>
<proteinExistence type="inferred from homology"/>
<feature type="region of interest" description="Disordered" evidence="8">
    <location>
        <begin position="536"/>
        <end position="559"/>
    </location>
</feature>
<dbReference type="GO" id="GO:0004058">
    <property type="term" value="F:aromatic-L-amino-acid decarboxylase activity"/>
    <property type="evidence" value="ECO:0007669"/>
    <property type="project" value="UniProtKB-ARBA"/>
</dbReference>
<sequence>MTTHKTKQSSSMFELGDGRMSEQDRHEILSDLAQEMQGKQQTFLGYQVNQELDYSAFAPFLNVHINNAGDPFTPGNMTMNSKEMEKAVLDYYADLWNAKTPHQNTTGDSYWGYTLSMGSTEGNVYGIWNARDYLGGKVLLSDPEAEEVALEASKDGGAKKAPVGVAYQQGEMENGNENAFRPIAFYSQDTHYSIVKAMRVLDFTTYYDQAVATGEECPLVYPDDFPTGFSSKYMGKSGWPLEVPSNDDGSIHIPSLAKLVTFFAERGHPIFVCFNYGTTFKGAYDDIESAVAALVPILKENGMYERAVTYETDDAVKTSTRTGYWFHVDGALGAAYMPYIEKAIDAGELELPEDFAYRPFDFRIPEVHSITCSFHKYAGLPFPSGIFMGKTKNQLLPPDDPMYIGSPDTTFAGSRNGLAGMMMWDFLAKHSEEDHIAQVVKNEEVAAYATLRLQKLEEELNSTLWVERSPLSLTLRFKRPSEKIIYKYSLSCEELYVDGAKRGYAHIFCMNHVTEDLIDQLVEDLRTPGAFPEQMKVERDEDAHDEHNVYSPTIGKSFK</sequence>
<dbReference type="Gene3D" id="3.40.640.10">
    <property type="entry name" value="Type I PLP-dependent aspartate aminotransferase-like (Major domain)"/>
    <property type="match status" value="1"/>
</dbReference>
<feature type="modified residue" description="N6-(pyridoxal phosphate)lysine" evidence="6">
    <location>
        <position position="376"/>
    </location>
</feature>
<evidence type="ECO:0000256" key="5">
    <source>
        <dbReference type="ARBA" id="ARBA00023239"/>
    </source>
</evidence>
<dbReference type="KEGG" id="psua:FLK61_25040"/>
<comment type="similarity">
    <text evidence="2 7">Belongs to the group II decarboxylase family.</text>
</comment>
<keyword evidence="5 7" id="KW-0456">Lyase</keyword>
<dbReference type="Proteomes" id="UP000318138">
    <property type="component" value="Chromosome"/>
</dbReference>
<evidence type="ECO:0000256" key="7">
    <source>
        <dbReference type="RuleBase" id="RU000382"/>
    </source>
</evidence>
<comment type="cofactor">
    <cofactor evidence="1 6 7">
        <name>pyridoxal 5'-phosphate</name>
        <dbReference type="ChEBI" id="CHEBI:597326"/>
    </cofactor>
</comment>
<evidence type="ECO:0000256" key="6">
    <source>
        <dbReference type="PIRSR" id="PIRSR602129-50"/>
    </source>
</evidence>
<name>A0A859FB72_9BACI</name>
<dbReference type="EMBL" id="CP041372">
    <property type="protein sequence ID" value="QKS70042.1"/>
    <property type="molecule type" value="Genomic_DNA"/>
</dbReference>
<dbReference type="InterPro" id="IPR015424">
    <property type="entry name" value="PyrdxlP-dep_Trfase"/>
</dbReference>
<dbReference type="InterPro" id="IPR002129">
    <property type="entry name" value="PyrdxlP-dep_de-COase"/>
</dbReference>
<protein>
    <submittedName>
        <fullName evidence="9">Histidine decarboxylase</fullName>
    </submittedName>
</protein>
<dbReference type="PANTHER" id="PTHR46101">
    <property type="match status" value="1"/>
</dbReference>
<dbReference type="AlphaFoldDB" id="A0A859FB72"/>
<evidence type="ECO:0000256" key="1">
    <source>
        <dbReference type="ARBA" id="ARBA00001933"/>
    </source>
</evidence>
<keyword evidence="3" id="KW-0210">Decarboxylase</keyword>
<gene>
    <name evidence="9" type="ORF">FLK61_25040</name>
</gene>
<dbReference type="GO" id="GO:0019752">
    <property type="term" value="P:carboxylic acid metabolic process"/>
    <property type="evidence" value="ECO:0007669"/>
    <property type="project" value="InterPro"/>
</dbReference>
<evidence type="ECO:0000256" key="3">
    <source>
        <dbReference type="ARBA" id="ARBA00022793"/>
    </source>
</evidence>
<evidence type="ECO:0000313" key="9">
    <source>
        <dbReference type="EMBL" id="QKS70042.1"/>
    </source>
</evidence>
<keyword evidence="4 6" id="KW-0663">Pyridoxal phosphate</keyword>